<dbReference type="AlphaFoldDB" id="A0A917H7Z8"/>
<evidence type="ECO:0000256" key="1">
    <source>
        <dbReference type="SAM" id="MobiDB-lite"/>
    </source>
</evidence>
<sequence length="85" mass="8281">MELISSTDGDPAGGDLLGGARQGVLTLSTGAARVLDAPGDAGDGKAPPVRGGDARNGGDRGGAPGGSRTPDQEILVRGFSLGYCT</sequence>
<reference evidence="2" key="1">
    <citation type="journal article" date="2014" name="Int. J. Syst. Evol. Microbiol.">
        <title>Complete genome sequence of Corynebacterium casei LMG S-19264T (=DSM 44701T), isolated from a smear-ripened cheese.</title>
        <authorList>
            <consortium name="US DOE Joint Genome Institute (JGI-PGF)"/>
            <person name="Walter F."/>
            <person name="Albersmeier A."/>
            <person name="Kalinowski J."/>
            <person name="Ruckert C."/>
        </authorList>
    </citation>
    <scope>NUCLEOTIDE SEQUENCE</scope>
    <source>
        <strain evidence="2">CGMCC 1.12187</strain>
    </source>
</reference>
<feature type="compositionally biased region" description="Gly residues" evidence="1">
    <location>
        <begin position="11"/>
        <end position="20"/>
    </location>
</feature>
<name>A0A917H7Z8_9MICC</name>
<dbReference type="Proteomes" id="UP000638848">
    <property type="component" value="Unassembled WGS sequence"/>
</dbReference>
<comment type="caution">
    <text evidence="2">The sequence shown here is derived from an EMBL/GenBank/DDBJ whole genome shotgun (WGS) entry which is preliminary data.</text>
</comment>
<reference evidence="2" key="2">
    <citation type="submission" date="2020-09" db="EMBL/GenBank/DDBJ databases">
        <authorList>
            <person name="Sun Q."/>
            <person name="Zhou Y."/>
        </authorList>
    </citation>
    <scope>NUCLEOTIDE SEQUENCE</scope>
    <source>
        <strain evidence="2">CGMCC 1.12187</strain>
    </source>
</reference>
<feature type="region of interest" description="Disordered" evidence="1">
    <location>
        <begin position="36"/>
        <end position="85"/>
    </location>
</feature>
<organism evidence="2 3">
    <name type="scientific">Kocuria dechangensis</name>
    <dbReference type="NCBI Taxonomy" id="1176249"/>
    <lineage>
        <taxon>Bacteria</taxon>
        <taxon>Bacillati</taxon>
        <taxon>Actinomycetota</taxon>
        <taxon>Actinomycetes</taxon>
        <taxon>Micrococcales</taxon>
        <taxon>Micrococcaceae</taxon>
        <taxon>Kocuria</taxon>
    </lineage>
</organism>
<accession>A0A917H7Z8</accession>
<dbReference type="EMBL" id="BMEQ01000038">
    <property type="protein sequence ID" value="GGG70441.1"/>
    <property type="molecule type" value="Genomic_DNA"/>
</dbReference>
<evidence type="ECO:0000313" key="2">
    <source>
        <dbReference type="EMBL" id="GGG70441.1"/>
    </source>
</evidence>
<proteinExistence type="predicted"/>
<keyword evidence="3" id="KW-1185">Reference proteome</keyword>
<gene>
    <name evidence="2" type="ORF">GCM10011374_38730</name>
</gene>
<protein>
    <submittedName>
        <fullName evidence="2">Uncharacterized protein</fullName>
    </submittedName>
</protein>
<feature type="region of interest" description="Disordered" evidence="1">
    <location>
        <begin position="1"/>
        <end position="20"/>
    </location>
</feature>
<evidence type="ECO:0000313" key="3">
    <source>
        <dbReference type="Proteomes" id="UP000638848"/>
    </source>
</evidence>